<dbReference type="GeneID" id="110424940"/>
<dbReference type="PANTHER" id="PTHR34271:SF1">
    <property type="entry name" value="NUCLEOLAR HISTONE METHYLTRANSFERASE-RELATED PROTEIN"/>
    <property type="match status" value="1"/>
</dbReference>
<evidence type="ECO:0000313" key="3">
    <source>
        <dbReference type="Proteomes" id="UP000504621"/>
    </source>
</evidence>
<reference evidence="4" key="1">
    <citation type="submission" date="2025-08" db="UniProtKB">
        <authorList>
            <consortium name="RefSeq"/>
        </authorList>
    </citation>
    <scope>IDENTIFICATION</scope>
    <source>
        <tissue evidence="4">Leaf</tissue>
    </source>
</reference>
<dbReference type="Proteomes" id="UP000504621">
    <property type="component" value="Unplaced"/>
</dbReference>
<dbReference type="Gene3D" id="1.10.8.850">
    <property type="entry name" value="Histone-lysine N methyltransferase , C-terminal domain-like"/>
    <property type="match status" value="1"/>
</dbReference>
<gene>
    <name evidence="4" type="primary">LOC110424940</name>
</gene>
<name>A0A6J1B7N7_9ROSI</name>
<feature type="region of interest" description="Disordered" evidence="1">
    <location>
        <begin position="194"/>
        <end position="234"/>
    </location>
</feature>
<evidence type="ECO:0000313" key="4">
    <source>
        <dbReference type="RefSeq" id="XP_021295335.1"/>
    </source>
</evidence>
<dbReference type="InterPro" id="IPR043017">
    <property type="entry name" value="WIYLD_dom_sf"/>
</dbReference>
<dbReference type="Pfam" id="PF10440">
    <property type="entry name" value="WIYLD"/>
    <property type="match status" value="1"/>
</dbReference>
<evidence type="ECO:0000256" key="1">
    <source>
        <dbReference type="SAM" id="MobiDB-lite"/>
    </source>
</evidence>
<accession>A0A6J1B7N7</accession>
<organism evidence="3 4">
    <name type="scientific">Herrania umbratica</name>
    <dbReference type="NCBI Taxonomy" id="108875"/>
    <lineage>
        <taxon>Eukaryota</taxon>
        <taxon>Viridiplantae</taxon>
        <taxon>Streptophyta</taxon>
        <taxon>Embryophyta</taxon>
        <taxon>Tracheophyta</taxon>
        <taxon>Spermatophyta</taxon>
        <taxon>Magnoliopsida</taxon>
        <taxon>eudicotyledons</taxon>
        <taxon>Gunneridae</taxon>
        <taxon>Pentapetalae</taxon>
        <taxon>rosids</taxon>
        <taxon>malvids</taxon>
        <taxon>Malvales</taxon>
        <taxon>Malvaceae</taxon>
        <taxon>Byttnerioideae</taxon>
        <taxon>Herrania</taxon>
    </lineage>
</organism>
<protein>
    <submittedName>
        <fullName evidence="4">Uncharacterized protein LOC110424940 isoform X1</fullName>
    </submittedName>
</protein>
<keyword evidence="3" id="KW-1185">Reference proteome</keyword>
<dbReference type="OrthoDB" id="1898570at2759"/>
<feature type="domain" description="WIYLD" evidence="2">
    <location>
        <begin position="19"/>
        <end position="75"/>
    </location>
</feature>
<dbReference type="PANTHER" id="PTHR34271">
    <property type="entry name" value="NUCLEOLAR HISTONE METHYLTRANSFERASE-RELATED PROTEIN"/>
    <property type="match status" value="1"/>
</dbReference>
<sequence>MACKHLLPSLSWNPSWHRSNTRMAAATDAMKPFGFPNNLVVKTIKELLKVYGEEGWPFIEDAAYKVLIEAILEKDNGGETSNSKEPAAETSGGTLSLACSDVNPPNTGLQIGNDLDPASETCGGTLALACSDVNPPNTALQVSNGLDPASEACGGTLALACSDVNPPNIALQVSNGLDPASETNEALGTANLTNESVEAGGPVREPVQLPGSTSHSTPSLTHTPPMPESNSTRQRRPYYGWICSDDEEDLVELAPGPLAEEMENLLLSLRGQRERKQRWDVKPEDI</sequence>
<dbReference type="RefSeq" id="XP_021295335.1">
    <property type="nucleotide sequence ID" value="XM_021439660.1"/>
</dbReference>
<evidence type="ECO:0000259" key="2">
    <source>
        <dbReference type="Pfam" id="PF10440"/>
    </source>
</evidence>
<dbReference type="InterPro" id="IPR018848">
    <property type="entry name" value="WIYLD_domain"/>
</dbReference>
<dbReference type="AlphaFoldDB" id="A0A6J1B7N7"/>
<feature type="compositionally biased region" description="Low complexity" evidence="1">
    <location>
        <begin position="209"/>
        <end position="223"/>
    </location>
</feature>
<proteinExistence type="predicted"/>